<sequence length="107" mass="11946">MSLIKSNKERKTDNDVKGRISNLVADPATSIHKSAHEIKESIKRPLTGLLRRPMSRGKIKINKDESMLPDVSTLEKVHSMGKMPALPVRIDAVNPKDAWMSKMDDIG</sequence>
<evidence type="ECO:0000313" key="2">
    <source>
        <dbReference type="Proteomes" id="UP000046393"/>
    </source>
</evidence>
<dbReference type="WBParaSite" id="SMUV_0000744601-mRNA-1">
    <property type="protein sequence ID" value="SMUV_0000744601-mRNA-1"/>
    <property type="gene ID" value="SMUV_0000744601"/>
</dbReference>
<evidence type="ECO:0000313" key="3">
    <source>
        <dbReference type="WBParaSite" id="SMUV_0000744601-mRNA-1"/>
    </source>
</evidence>
<dbReference type="AlphaFoldDB" id="A0A0N5ARQ3"/>
<evidence type="ECO:0000256" key="1">
    <source>
        <dbReference type="SAM" id="MobiDB-lite"/>
    </source>
</evidence>
<protein>
    <submittedName>
        <fullName evidence="3">WH2 domain-containing protein</fullName>
    </submittedName>
</protein>
<organism evidence="2 3">
    <name type="scientific">Syphacia muris</name>
    <dbReference type="NCBI Taxonomy" id="451379"/>
    <lineage>
        <taxon>Eukaryota</taxon>
        <taxon>Metazoa</taxon>
        <taxon>Ecdysozoa</taxon>
        <taxon>Nematoda</taxon>
        <taxon>Chromadorea</taxon>
        <taxon>Rhabditida</taxon>
        <taxon>Spirurina</taxon>
        <taxon>Oxyuridomorpha</taxon>
        <taxon>Oxyuroidea</taxon>
        <taxon>Oxyuridae</taxon>
        <taxon>Syphacia</taxon>
    </lineage>
</organism>
<proteinExistence type="predicted"/>
<reference evidence="3" key="1">
    <citation type="submission" date="2017-02" db="UniProtKB">
        <authorList>
            <consortium name="WormBaseParasite"/>
        </authorList>
    </citation>
    <scope>IDENTIFICATION</scope>
</reference>
<name>A0A0N5ARQ3_9BILA</name>
<feature type="compositionally biased region" description="Basic and acidic residues" evidence="1">
    <location>
        <begin position="1"/>
        <end position="18"/>
    </location>
</feature>
<feature type="region of interest" description="Disordered" evidence="1">
    <location>
        <begin position="1"/>
        <end position="20"/>
    </location>
</feature>
<accession>A0A0N5ARQ3</accession>
<keyword evidence="2" id="KW-1185">Reference proteome</keyword>
<dbReference type="Proteomes" id="UP000046393">
    <property type="component" value="Unplaced"/>
</dbReference>